<keyword evidence="3" id="KW-1185">Reference proteome</keyword>
<feature type="transmembrane region" description="Helical" evidence="1">
    <location>
        <begin position="116"/>
        <end position="139"/>
    </location>
</feature>
<evidence type="ECO:0008006" key="4">
    <source>
        <dbReference type="Google" id="ProtNLM"/>
    </source>
</evidence>
<protein>
    <recommendedName>
        <fullName evidence="4">YhhN-like protein</fullName>
    </recommendedName>
</protein>
<keyword evidence="1" id="KW-0812">Transmembrane</keyword>
<dbReference type="Proteomes" id="UP000235826">
    <property type="component" value="Chromosome"/>
</dbReference>
<feature type="transmembrane region" description="Helical" evidence="1">
    <location>
        <begin position="151"/>
        <end position="175"/>
    </location>
</feature>
<feature type="transmembrane region" description="Helical" evidence="1">
    <location>
        <begin position="181"/>
        <end position="205"/>
    </location>
</feature>
<feature type="transmembrane region" description="Helical" evidence="1">
    <location>
        <begin position="61"/>
        <end position="81"/>
    </location>
</feature>
<feature type="transmembrane region" description="Helical" evidence="1">
    <location>
        <begin position="93"/>
        <end position="110"/>
    </location>
</feature>
<dbReference type="EMBL" id="CP025791">
    <property type="protein sequence ID" value="AUP77371.1"/>
    <property type="molecule type" value="Genomic_DNA"/>
</dbReference>
<evidence type="ECO:0000313" key="2">
    <source>
        <dbReference type="EMBL" id="AUP77371.1"/>
    </source>
</evidence>
<keyword evidence="1" id="KW-0472">Membrane</keyword>
<dbReference type="AlphaFoldDB" id="A0A2K9PJY0"/>
<proteinExistence type="predicted"/>
<name>A0A2K9PJY0_9FLAO</name>
<reference evidence="2 3" key="1">
    <citation type="submission" date="2018-01" db="EMBL/GenBank/DDBJ databases">
        <title>Complete genome sequence of Flavivirga eckloniae ECD14 isolated from seaweed Ecklonia cava.</title>
        <authorList>
            <person name="Lee J.H."/>
            <person name="Baik K.S."/>
            <person name="Seong C.N."/>
        </authorList>
    </citation>
    <scope>NUCLEOTIDE SEQUENCE [LARGE SCALE GENOMIC DNA]</scope>
    <source>
        <strain evidence="2 3">ECD14</strain>
    </source>
</reference>
<sequence length="213" mass="24983">MDYIKLGNLLKYVPICLLSFSIILLVGKRYNKRGALFFSFICVLLFFELISFYFGKYQASNIFLIPIIGYTNFLFLLQWYTSRMQLITKKLKIALIVFGAVILIFNFLLLTGTRSFYSYGTMLYNLSIVIFSLLYFNAVIIKKITSTRHSLLLNISILFFFLTDVIISLALNYLINQHLNWVAPFWIFRAILLQLFYISLILYVWNTGKTQKL</sequence>
<feature type="transmembrane region" description="Helical" evidence="1">
    <location>
        <begin position="6"/>
        <end position="27"/>
    </location>
</feature>
<feature type="transmembrane region" description="Helical" evidence="1">
    <location>
        <begin position="34"/>
        <end position="55"/>
    </location>
</feature>
<dbReference type="KEGG" id="fek:C1H87_01000"/>
<accession>A0A2K9PJY0</accession>
<keyword evidence="1" id="KW-1133">Transmembrane helix</keyword>
<evidence type="ECO:0000313" key="3">
    <source>
        <dbReference type="Proteomes" id="UP000235826"/>
    </source>
</evidence>
<gene>
    <name evidence="2" type="ORF">C1H87_01000</name>
</gene>
<evidence type="ECO:0000256" key="1">
    <source>
        <dbReference type="SAM" id="Phobius"/>
    </source>
</evidence>
<organism evidence="2 3">
    <name type="scientific">Flavivirga eckloniae</name>
    <dbReference type="NCBI Taxonomy" id="1803846"/>
    <lineage>
        <taxon>Bacteria</taxon>
        <taxon>Pseudomonadati</taxon>
        <taxon>Bacteroidota</taxon>
        <taxon>Flavobacteriia</taxon>
        <taxon>Flavobacteriales</taxon>
        <taxon>Flavobacteriaceae</taxon>
        <taxon>Flavivirga</taxon>
    </lineage>
</organism>